<keyword evidence="3" id="KW-0328">Glycosyltransferase</keyword>
<evidence type="ECO:0000313" key="8">
    <source>
        <dbReference type="EMBL" id="KGA17528.1"/>
    </source>
</evidence>
<keyword evidence="4" id="KW-0808">Transferase</keyword>
<evidence type="ECO:0000256" key="5">
    <source>
        <dbReference type="ARBA" id="ARBA00023136"/>
    </source>
</evidence>
<evidence type="ECO:0000256" key="3">
    <source>
        <dbReference type="ARBA" id="ARBA00022676"/>
    </source>
</evidence>
<evidence type="ECO:0000256" key="6">
    <source>
        <dbReference type="SAM" id="Phobius"/>
    </source>
</evidence>
<dbReference type="GO" id="GO:0016757">
    <property type="term" value="F:glycosyltransferase activity"/>
    <property type="evidence" value="ECO:0007669"/>
    <property type="project" value="UniProtKB-KW"/>
</dbReference>
<accession>A0A094SGT9</accession>
<dbReference type="AlphaFoldDB" id="A0A094SGT9"/>
<dbReference type="PANTHER" id="PTHR43646">
    <property type="entry name" value="GLYCOSYLTRANSFERASE"/>
    <property type="match status" value="1"/>
</dbReference>
<feature type="transmembrane region" description="Helical" evidence="6">
    <location>
        <begin position="261"/>
        <end position="280"/>
    </location>
</feature>
<feature type="transmembrane region" description="Helical" evidence="6">
    <location>
        <begin position="311"/>
        <end position="333"/>
    </location>
</feature>
<organism evidence="8">
    <name type="scientific">freshwater metagenome</name>
    <dbReference type="NCBI Taxonomy" id="449393"/>
    <lineage>
        <taxon>unclassified sequences</taxon>
        <taxon>metagenomes</taxon>
        <taxon>ecological metagenomes</taxon>
    </lineage>
</organism>
<feature type="domain" description="Glycosyltransferase 2-like" evidence="7">
    <location>
        <begin position="38"/>
        <end position="205"/>
    </location>
</feature>
<sequence>MLEFWFCAIALIITVVNVINMRVVGLKGVTTIGESVDVLIPMRDEEDNVEGSLKSALNSELLEASSVYVLDDGSTDQTGKLISEFKANKLTGTELPAGWLGKVWACHNLSKAGSGKYLVFLDADVRLHPYAIASAITRMNKFGWDFISPYPKQIAGSFLEKLIQPLLQWSWLASVPLRLAEKFPNRSMTIANGQFFIVKRSAYEEAGGHAAIPGEVLDDLELARLLISKGFKGGVADGSAVASCRMYKTNSQLIDGYTKSLWKAFGGQFGTVVAIILLFFTGISPYLGIGAPATFIFLSRFLAAIKTRSNPAYAFLHPISIVILLYLITLSSIRKSRGTLIWRGRTVS</sequence>
<dbReference type="Gene3D" id="3.90.550.10">
    <property type="entry name" value="Spore Coat Polysaccharide Biosynthesis Protein SpsA, Chain A"/>
    <property type="match status" value="1"/>
</dbReference>
<dbReference type="EMBL" id="JNSL01000059">
    <property type="protein sequence ID" value="KGA17528.1"/>
    <property type="molecule type" value="Genomic_DNA"/>
</dbReference>
<proteinExistence type="predicted"/>
<gene>
    <name evidence="8" type="ORF">GM51_10140</name>
</gene>
<dbReference type="GO" id="GO:0005886">
    <property type="term" value="C:plasma membrane"/>
    <property type="evidence" value="ECO:0007669"/>
    <property type="project" value="UniProtKB-SubCell"/>
</dbReference>
<evidence type="ECO:0000259" key="7">
    <source>
        <dbReference type="Pfam" id="PF00535"/>
    </source>
</evidence>
<keyword evidence="5 6" id="KW-0472">Membrane</keyword>
<keyword evidence="2" id="KW-1003">Cell membrane</keyword>
<dbReference type="PANTHER" id="PTHR43646:SF2">
    <property type="entry name" value="GLYCOSYLTRANSFERASE 2-LIKE DOMAIN-CONTAINING PROTEIN"/>
    <property type="match status" value="1"/>
</dbReference>
<protein>
    <recommendedName>
        <fullName evidence="7">Glycosyltransferase 2-like domain-containing protein</fullName>
    </recommendedName>
</protein>
<name>A0A094SGT9_9ZZZZ</name>
<dbReference type="Pfam" id="PF00535">
    <property type="entry name" value="Glycos_transf_2"/>
    <property type="match status" value="1"/>
</dbReference>
<keyword evidence="6" id="KW-0812">Transmembrane</keyword>
<evidence type="ECO:0000256" key="4">
    <source>
        <dbReference type="ARBA" id="ARBA00022679"/>
    </source>
</evidence>
<comment type="caution">
    <text evidence="8">The sequence shown here is derived from an EMBL/GenBank/DDBJ whole genome shotgun (WGS) entry which is preliminary data.</text>
</comment>
<keyword evidence="6" id="KW-1133">Transmembrane helix</keyword>
<evidence type="ECO:0000256" key="2">
    <source>
        <dbReference type="ARBA" id="ARBA00022475"/>
    </source>
</evidence>
<dbReference type="InterPro" id="IPR029044">
    <property type="entry name" value="Nucleotide-diphossugar_trans"/>
</dbReference>
<evidence type="ECO:0000256" key="1">
    <source>
        <dbReference type="ARBA" id="ARBA00004236"/>
    </source>
</evidence>
<comment type="subcellular location">
    <subcellularLocation>
        <location evidence="1">Cell membrane</location>
    </subcellularLocation>
</comment>
<dbReference type="SUPFAM" id="SSF53448">
    <property type="entry name" value="Nucleotide-diphospho-sugar transferases"/>
    <property type="match status" value="1"/>
</dbReference>
<reference evidence="8" key="1">
    <citation type="submission" date="2014-06" db="EMBL/GenBank/DDBJ databases">
        <title>Key roles for freshwater Actinobacteria revealed by deep metagenomic sequencing.</title>
        <authorList>
            <person name="Ghai R."/>
            <person name="Mizuno C.M."/>
            <person name="Picazo A."/>
            <person name="Camacho A."/>
            <person name="Rodriguez-Valera F."/>
        </authorList>
    </citation>
    <scope>NUCLEOTIDE SEQUENCE</scope>
</reference>
<dbReference type="InterPro" id="IPR001173">
    <property type="entry name" value="Glyco_trans_2-like"/>
</dbReference>